<dbReference type="InterPro" id="IPR044876">
    <property type="entry name" value="HRDC_dom_sf"/>
</dbReference>
<dbReference type="AlphaFoldDB" id="A0A269XXH0"/>
<dbReference type="PROSITE" id="PS50967">
    <property type="entry name" value="HRDC"/>
    <property type="match status" value="1"/>
</dbReference>
<organism evidence="22 23">
    <name type="scientific">Acetobacter fabarum</name>
    <dbReference type="NCBI Taxonomy" id="483199"/>
    <lineage>
        <taxon>Bacteria</taxon>
        <taxon>Pseudomonadati</taxon>
        <taxon>Pseudomonadota</taxon>
        <taxon>Alphaproteobacteria</taxon>
        <taxon>Acetobacterales</taxon>
        <taxon>Acetobacteraceae</taxon>
        <taxon>Acetobacter</taxon>
    </lineage>
</organism>
<evidence type="ECO:0000259" key="21">
    <source>
        <dbReference type="PROSITE" id="PS51194"/>
    </source>
</evidence>
<dbReference type="GO" id="GO:0006281">
    <property type="term" value="P:DNA repair"/>
    <property type="evidence" value="ECO:0007669"/>
    <property type="project" value="UniProtKB-KW"/>
</dbReference>
<dbReference type="InterPro" id="IPR032284">
    <property type="entry name" value="RecQ_Zn-bd"/>
</dbReference>
<comment type="cofactor">
    <cofactor evidence="2">
        <name>Zn(2+)</name>
        <dbReference type="ChEBI" id="CHEBI:29105"/>
    </cofactor>
</comment>
<keyword evidence="8 22" id="KW-0347">Helicase</keyword>
<keyword evidence="13" id="KW-0234">DNA repair</keyword>
<dbReference type="PANTHER" id="PTHR13710">
    <property type="entry name" value="DNA HELICASE RECQ FAMILY MEMBER"/>
    <property type="match status" value="1"/>
</dbReference>
<comment type="similarity">
    <text evidence="3">Belongs to the helicase family. RecQ subfamily.</text>
</comment>
<evidence type="ECO:0000313" key="23">
    <source>
        <dbReference type="Proteomes" id="UP000216151"/>
    </source>
</evidence>
<feature type="domain" description="Rhodanese" evidence="18">
    <location>
        <begin position="218"/>
        <end position="300"/>
    </location>
</feature>
<comment type="caution">
    <text evidence="22">The sequence shown here is derived from an EMBL/GenBank/DDBJ whole genome shotgun (WGS) entry which is preliminary data.</text>
</comment>
<dbReference type="PANTHER" id="PTHR13710:SF105">
    <property type="entry name" value="ATP-DEPENDENT DNA HELICASE Q1"/>
    <property type="match status" value="1"/>
</dbReference>
<evidence type="ECO:0000256" key="15">
    <source>
        <dbReference type="ARBA" id="ARBA00034617"/>
    </source>
</evidence>
<dbReference type="GO" id="GO:0046872">
    <property type="term" value="F:metal ion binding"/>
    <property type="evidence" value="ECO:0007669"/>
    <property type="project" value="UniProtKB-KW"/>
</dbReference>
<reference evidence="22 23" key="1">
    <citation type="submission" date="2017-04" db="EMBL/GenBank/DDBJ databases">
        <title>Kefir bacterial isolates.</title>
        <authorList>
            <person name="Kim Y."/>
            <person name="Blasche S."/>
            <person name="Patil K.R."/>
        </authorList>
    </citation>
    <scope>NUCLEOTIDE SEQUENCE [LARGE SCALE GENOMIC DNA]</scope>
    <source>
        <strain evidence="22 23">KR</strain>
    </source>
</reference>
<dbReference type="InterPro" id="IPR010997">
    <property type="entry name" value="HRDC-like_sf"/>
</dbReference>
<dbReference type="PROSITE" id="PS51194">
    <property type="entry name" value="HELICASE_CTER"/>
    <property type="match status" value="1"/>
</dbReference>
<dbReference type="SUPFAM" id="SSF46785">
    <property type="entry name" value="Winged helix' DNA-binding domain"/>
    <property type="match status" value="1"/>
</dbReference>
<feature type="domain" description="Helicase ATP-binding" evidence="20">
    <location>
        <begin position="60"/>
        <end position="228"/>
    </location>
</feature>
<feature type="domain" description="HRDC" evidence="19">
    <location>
        <begin position="564"/>
        <end position="639"/>
    </location>
</feature>
<evidence type="ECO:0000256" key="10">
    <source>
        <dbReference type="ARBA" id="ARBA00022840"/>
    </source>
</evidence>
<dbReference type="Gene3D" id="1.10.10.10">
    <property type="entry name" value="Winged helix-like DNA-binding domain superfamily/Winged helix DNA-binding domain"/>
    <property type="match status" value="1"/>
</dbReference>
<dbReference type="Pfam" id="PF00270">
    <property type="entry name" value="DEAD"/>
    <property type="match status" value="1"/>
</dbReference>
<gene>
    <name evidence="22" type="ORF">B8X00_08415</name>
</gene>
<keyword evidence="10" id="KW-0067">ATP-binding</keyword>
<keyword evidence="14" id="KW-0413">Isomerase</keyword>
<evidence type="ECO:0000256" key="12">
    <source>
        <dbReference type="ARBA" id="ARBA00023172"/>
    </source>
</evidence>
<evidence type="ECO:0000256" key="11">
    <source>
        <dbReference type="ARBA" id="ARBA00023125"/>
    </source>
</evidence>
<dbReference type="SUPFAM" id="SSF47819">
    <property type="entry name" value="HRDC-like"/>
    <property type="match status" value="1"/>
</dbReference>
<keyword evidence="9" id="KW-0862">Zinc</keyword>
<dbReference type="PROSITE" id="PS51192">
    <property type="entry name" value="HELICASE_ATP_BIND_1"/>
    <property type="match status" value="1"/>
</dbReference>
<dbReference type="GO" id="GO:0005524">
    <property type="term" value="F:ATP binding"/>
    <property type="evidence" value="ECO:0007669"/>
    <property type="project" value="UniProtKB-KW"/>
</dbReference>
<evidence type="ECO:0000256" key="6">
    <source>
        <dbReference type="ARBA" id="ARBA00022763"/>
    </source>
</evidence>
<evidence type="ECO:0000256" key="17">
    <source>
        <dbReference type="SAM" id="MobiDB-lite"/>
    </source>
</evidence>
<evidence type="ECO:0000256" key="7">
    <source>
        <dbReference type="ARBA" id="ARBA00022801"/>
    </source>
</evidence>
<dbReference type="GO" id="GO:0005737">
    <property type="term" value="C:cytoplasm"/>
    <property type="evidence" value="ECO:0007669"/>
    <property type="project" value="TreeGrafter"/>
</dbReference>
<dbReference type="InterPro" id="IPR006293">
    <property type="entry name" value="DNA_helicase_ATP-dep_RecQ_bac"/>
</dbReference>
<feature type="region of interest" description="Disordered" evidence="17">
    <location>
        <begin position="1"/>
        <end position="26"/>
    </location>
</feature>
<dbReference type="Gene3D" id="1.10.150.80">
    <property type="entry name" value="HRDC domain"/>
    <property type="match status" value="1"/>
</dbReference>
<evidence type="ECO:0000256" key="2">
    <source>
        <dbReference type="ARBA" id="ARBA00001947"/>
    </source>
</evidence>
<evidence type="ECO:0000256" key="13">
    <source>
        <dbReference type="ARBA" id="ARBA00023204"/>
    </source>
</evidence>
<dbReference type="NCBIfam" id="TIGR00614">
    <property type="entry name" value="recQ_fam"/>
    <property type="match status" value="1"/>
</dbReference>
<dbReference type="Gene3D" id="3.40.50.300">
    <property type="entry name" value="P-loop containing nucleotide triphosphate hydrolases"/>
    <property type="match status" value="2"/>
</dbReference>
<proteinExistence type="inferred from homology"/>
<dbReference type="Pfam" id="PF00570">
    <property type="entry name" value="HRDC"/>
    <property type="match status" value="1"/>
</dbReference>
<evidence type="ECO:0000256" key="3">
    <source>
        <dbReference type="ARBA" id="ARBA00005446"/>
    </source>
</evidence>
<dbReference type="InterPro" id="IPR011545">
    <property type="entry name" value="DEAD/DEAH_box_helicase_dom"/>
</dbReference>
<dbReference type="InterPro" id="IPR018982">
    <property type="entry name" value="RQC_domain"/>
</dbReference>
<dbReference type="SMART" id="SM00490">
    <property type="entry name" value="HELICc"/>
    <property type="match status" value="1"/>
</dbReference>
<comment type="cofactor">
    <cofactor evidence="1">
        <name>Mg(2+)</name>
        <dbReference type="ChEBI" id="CHEBI:18420"/>
    </cofactor>
</comment>
<dbReference type="InterPro" id="IPR027417">
    <property type="entry name" value="P-loop_NTPase"/>
</dbReference>
<dbReference type="SMART" id="SM00487">
    <property type="entry name" value="DEXDc"/>
    <property type="match status" value="1"/>
</dbReference>
<keyword evidence="5" id="KW-0547">Nucleotide-binding</keyword>
<dbReference type="FunFam" id="3.40.50.300:FF:000296">
    <property type="entry name" value="ATP-dependent DNA helicase RecQ"/>
    <property type="match status" value="1"/>
</dbReference>
<dbReference type="GO" id="GO:0030894">
    <property type="term" value="C:replisome"/>
    <property type="evidence" value="ECO:0007669"/>
    <property type="project" value="TreeGrafter"/>
</dbReference>
<keyword evidence="23" id="KW-1185">Reference proteome</keyword>
<dbReference type="PROSITE" id="PS50206">
    <property type="entry name" value="RHODANESE_3"/>
    <property type="match status" value="1"/>
</dbReference>
<dbReference type="Proteomes" id="UP000216151">
    <property type="component" value="Unassembled WGS sequence"/>
</dbReference>
<keyword evidence="11" id="KW-0238">DNA-binding</keyword>
<evidence type="ECO:0000256" key="4">
    <source>
        <dbReference type="ARBA" id="ARBA00022723"/>
    </source>
</evidence>
<dbReference type="InterPro" id="IPR004589">
    <property type="entry name" value="DNA_helicase_ATP-dep_RecQ"/>
</dbReference>
<evidence type="ECO:0000256" key="5">
    <source>
        <dbReference type="ARBA" id="ARBA00022741"/>
    </source>
</evidence>
<dbReference type="GO" id="GO:0003677">
    <property type="term" value="F:DNA binding"/>
    <property type="evidence" value="ECO:0007669"/>
    <property type="project" value="UniProtKB-KW"/>
</dbReference>
<comment type="catalytic activity">
    <reaction evidence="15">
        <text>Couples ATP hydrolysis with the unwinding of duplex DNA by translocating in the 3'-5' direction.</text>
        <dbReference type="EC" id="5.6.2.4"/>
    </reaction>
</comment>
<dbReference type="Pfam" id="PF09382">
    <property type="entry name" value="RQC"/>
    <property type="match status" value="1"/>
</dbReference>
<evidence type="ECO:0000256" key="16">
    <source>
        <dbReference type="NCBIfam" id="TIGR01389"/>
    </source>
</evidence>
<dbReference type="GO" id="GO:0043138">
    <property type="term" value="F:3'-5' DNA helicase activity"/>
    <property type="evidence" value="ECO:0007669"/>
    <property type="project" value="UniProtKB-EC"/>
</dbReference>
<dbReference type="InterPro" id="IPR036390">
    <property type="entry name" value="WH_DNA-bd_sf"/>
</dbReference>
<evidence type="ECO:0000256" key="9">
    <source>
        <dbReference type="ARBA" id="ARBA00022833"/>
    </source>
</evidence>
<dbReference type="SMART" id="SM00956">
    <property type="entry name" value="RQC"/>
    <property type="match status" value="1"/>
</dbReference>
<evidence type="ECO:0000259" key="20">
    <source>
        <dbReference type="PROSITE" id="PS51192"/>
    </source>
</evidence>
<feature type="domain" description="Helicase C-terminal" evidence="21">
    <location>
        <begin position="249"/>
        <end position="399"/>
    </location>
</feature>
<evidence type="ECO:0000259" key="18">
    <source>
        <dbReference type="PROSITE" id="PS50206"/>
    </source>
</evidence>
<dbReference type="InterPro" id="IPR001763">
    <property type="entry name" value="Rhodanese-like_dom"/>
</dbReference>
<dbReference type="GO" id="GO:0009378">
    <property type="term" value="F:four-way junction helicase activity"/>
    <property type="evidence" value="ECO:0007669"/>
    <property type="project" value="TreeGrafter"/>
</dbReference>
<dbReference type="InterPro" id="IPR002121">
    <property type="entry name" value="HRDC_dom"/>
</dbReference>
<dbReference type="SUPFAM" id="SSF52540">
    <property type="entry name" value="P-loop containing nucleoside triphosphate hydrolases"/>
    <property type="match status" value="1"/>
</dbReference>
<keyword evidence="4" id="KW-0479">Metal-binding</keyword>
<dbReference type="GO" id="GO:0006310">
    <property type="term" value="P:DNA recombination"/>
    <property type="evidence" value="ECO:0007669"/>
    <property type="project" value="UniProtKB-UniRule"/>
</dbReference>
<dbReference type="GO" id="GO:0016787">
    <property type="term" value="F:hydrolase activity"/>
    <property type="evidence" value="ECO:0007669"/>
    <property type="project" value="UniProtKB-KW"/>
</dbReference>
<dbReference type="Pfam" id="PF16124">
    <property type="entry name" value="RecQ_Zn_bind"/>
    <property type="match status" value="1"/>
</dbReference>
<name>A0A269XXH0_9PROT</name>
<dbReference type="InterPro" id="IPR014001">
    <property type="entry name" value="Helicase_ATP-bd"/>
</dbReference>
<dbReference type="OrthoDB" id="9760034at2"/>
<dbReference type="SMART" id="SM00341">
    <property type="entry name" value="HRDC"/>
    <property type="match status" value="1"/>
</dbReference>
<dbReference type="Pfam" id="PF00271">
    <property type="entry name" value="Helicase_C"/>
    <property type="match status" value="1"/>
</dbReference>
<dbReference type="GO" id="GO:0043590">
    <property type="term" value="C:bacterial nucleoid"/>
    <property type="evidence" value="ECO:0007669"/>
    <property type="project" value="TreeGrafter"/>
</dbReference>
<dbReference type="GO" id="GO:0006260">
    <property type="term" value="P:DNA replication"/>
    <property type="evidence" value="ECO:0007669"/>
    <property type="project" value="InterPro"/>
</dbReference>
<evidence type="ECO:0000313" key="22">
    <source>
        <dbReference type="EMBL" id="PAK77997.1"/>
    </source>
</evidence>
<dbReference type="GO" id="GO:0009432">
    <property type="term" value="P:SOS response"/>
    <property type="evidence" value="ECO:0007669"/>
    <property type="project" value="UniProtKB-UniRule"/>
</dbReference>
<evidence type="ECO:0000256" key="1">
    <source>
        <dbReference type="ARBA" id="ARBA00001946"/>
    </source>
</evidence>
<dbReference type="CDD" id="cd17920">
    <property type="entry name" value="DEXHc_RecQ"/>
    <property type="match status" value="1"/>
</dbReference>
<dbReference type="EC" id="5.6.2.4" evidence="16"/>
<sequence length="639" mass="70479">MEEREPAYADIPPYEPPLGLPEERVPGVPPRDRFCNRSVQEVLQAVFGFPGFRSLQAQAVECAMQGQDALVLMPTGGGKSVCYQIPALCRPGMGLVISPLIALMDDQVAGLRQLGVNAAALHSELDENESAQIRSDLANGRVDLLYISPERLLSSGTLDRLTRIPLSIIAIDEAHCISAWGHEFRPEYRALTALPRHFPNVPRLALTATADERTRDDILAALDMPHAQVLVSSFHRPNLNIAVQPKGSELKQLLVALERYREDASIVYCGSRARTERIAASLRERGWPALAYHAGLSPVEKRAALLRFRSGEPLVIVATVAFGMGIDRPDVRAVVHLDMPSSPEAYYQQIGRAGRDGLPSDTVLLYGGEDIARARYWLDQSAAPDNEKRIMRSRLEAMIAFTETTGCRTQALLHCFGEELEQPCGHCDNCRHPVLTFDGTEAARKLLSAVYRTGESFGALHVIAVLRAKQTDGISRNGHDKLSVWGIGQDRSESFWRGVVRQLIARGALRIEGQYGGLRLNPDIARPILRGEENVALRADPVVEHTGNVGGTRGQRQSAALDLPEDRLALFEALRKWRREEAKEQEIPPYVIFHDSVLKDIALEKPDDLDTLGEIKGVGRSKLERYGEAVLAVIEAEPA</sequence>
<dbReference type="EMBL" id="NCXK01000009">
    <property type="protein sequence ID" value="PAK77997.1"/>
    <property type="molecule type" value="Genomic_DNA"/>
</dbReference>
<dbReference type="RefSeq" id="WP_095349819.1">
    <property type="nucleotide sequence ID" value="NZ_JBDNSQ010000003.1"/>
</dbReference>
<evidence type="ECO:0000259" key="19">
    <source>
        <dbReference type="PROSITE" id="PS50967"/>
    </source>
</evidence>
<keyword evidence="12" id="KW-0233">DNA recombination</keyword>
<evidence type="ECO:0000256" key="8">
    <source>
        <dbReference type="ARBA" id="ARBA00022806"/>
    </source>
</evidence>
<dbReference type="InterPro" id="IPR001650">
    <property type="entry name" value="Helicase_C-like"/>
</dbReference>
<dbReference type="InterPro" id="IPR036388">
    <property type="entry name" value="WH-like_DNA-bd_sf"/>
</dbReference>
<keyword evidence="6" id="KW-0227">DNA damage</keyword>
<evidence type="ECO:0000256" key="14">
    <source>
        <dbReference type="ARBA" id="ARBA00023235"/>
    </source>
</evidence>
<dbReference type="NCBIfam" id="TIGR01389">
    <property type="entry name" value="recQ"/>
    <property type="match status" value="1"/>
</dbReference>
<protein>
    <recommendedName>
        <fullName evidence="16">DNA helicase RecQ</fullName>
        <ecNumber evidence="16">5.6.2.4</ecNumber>
    </recommendedName>
</protein>
<accession>A0A269XXH0</accession>
<keyword evidence="7" id="KW-0378">Hydrolase</keyword>